<organism evidence="1 2">
    <name type="scientific">Ceratodon purpureus</name>
    <name type="common">Fire moss</name>
    <name type="synonym">Dicranum purpureum</name>
    <dbReference type="NCBI Taxonomy" id="3225"/>
    <lineage>
        <taxon>Eukaryota</taxon>
        <taxon>Viridiplantae</taxon>
        <taxon>Streptophyta</taxon>
        <taxon>Embryophyta</taxon>
        <taxon>Bryophyta</taxon>
        <taxon>Bryophytina</taxon>
        <taxon>Bryopsida</taxon>
        <taxon>Dicranidae</taxon>
        <taxon>Pseudoditrichales</taxon>
        <taxon>Ditrichaceae</taxon>
        <taxon>Ceratodon</taxon>
    </lineage>
</organism>
<dbReference type="AlphaFoldDB" id="A0A8T0HRK7"/>
<reference evidence="1" key="1">
    <citation type="submission" date="2020-06" db="EMBL/GenBank/DDBJ databases">
        <title>WGS assembly of Ceratodon purpureus strain R40.</title>
        <authorList>
            <person name="Carey S.B."/>
            <person name="Jenkins J."/>
            <person name="Shu S."/>
            <person name="Lovell J.T."/>
            <person name="Sreedasyam A."/>
            <person name="Maumus F."/>
            <person name="Tiley G.P."/>
            <person name="Fernandez-Pozo N."/>
            <person name="Barry K."/>
            <person name="Chen C."/>
            <person name="Wang M."/>
            <person name="Lipzen A."/>
            <person name="Daum C."/>
            <person name="Saski C.A."/>
            <person name="Payton A.C."/>
            <person name="Mcbreen J.C."/>
            <person name="Conrad R.E."/>
            <person name="Kollar L.M."/>
            <person name="Olsson S."/>
            <person name="Huttunen S."/>
            <person name="Landis J.B."/>
            <person name="Wickett N.J."/>
            <person name="Johnson M.G."/>
            <person name="Rensing S.A."/>
            <person name="Grimwood J."/>
            <person name="Schmutz J."/>
            <person name="Mcdaniel S.F."/>
        </authorList>
    </citation>
    <scope>NUCLEOTIDE SEQUENCE</scope>
    <source>
        <strain evidence="1">R40</strain>
    </source>
</reference>
<proteinExistence type="predicted"/>
<evidence type="ECO:0000313" key="2">
    <source>
        <dbReference type="Proteomes" id="UP000822688"/>
    </source>
</evidence>
<dbReference type="Proteomes" id="UP000822688">
    <property type="component" value="Chromosome V"/>
</dbReference>
<keyword evidence="2" id="KW-1185">Reference proteome</keyword>
<name>A0A8T0HRK7_CERPU</name>
<sequence length="101" mass="11695">MPAMPASACFHTIVRQWIGRKWGKRMGDARSLLIHGNLVLLFFLHLSSNNSRYMNGTWYWTSTTVSNINGDFRKNKDEDGPSIVQSKELWKDKHIAINMTR</sequence>
<gene>
    <name evidence="1" type="ORF">KC19_VG172000</name>
</gene>
<protein>
    <submittedName>
        <fullName evidence="1">Uncharacterized protein</fullName>
    </submittedName>
</protein>
<evidence type="ECO:0000313" key="1">
    <source>
        <dbReference type="EMBL" id="KAG0573365.1"/>
    </source>
</evidence>
<accession>A0A8T0HRK7</accession>
<comment type="caution">
    <text evidence="1">The sequence shown here is derived from an EMBL/GenBank/DDBJ whole genome shotgun (WGS) entry which is preliminary data.</text>
</comment>
<dbReference type="EMBL" id="CM026426">
    <property type="protein sequence ID" value="KAG0573365.1"/>
    <property type="molecule type" value="Genomic_DNA"/>
</dbReference>